<dbReference type="EMBL" id="JAOPGA020001505">
    <property type="protein sequence ID" value="KAL0488998.1"/>
    <property type="molecule type" value="Genomic_DNA"/>
</dbReference>
<keyword evidence="2 4" id="KW-0689">Ribosomal protein</keyword>
<evidence type="ECO:0000313" key="7">
    <source>
        <dbReference type="Proteomes" id="UP001431209"/>
    </source>
</evidence>
<evidence type="ECO:0000259" key="5">
    <source>
        <dbReference type="Pfam" id="PF01775"/>
    </source>
</evidence>
<dbReference type="SUPFAM" id="SSF160374">
    <property type="entry name" value="RplX-like"/>
    <property type="match status" value="1"/>
</dbReference>
<proteinExistence type="inferred from homology"/>
<dbReference type="AlphaFoldDB" id="A0AAW2ZI19"/>
<dbReference type="GO" id="GO:0006412">
    <property type="term" value="P:translation"/>
    <property type="evidence" value="ECO:0007669"/>
    <property type="project" value="InterPro"/>
</dbReference>
<organism evidence="6 7">
    <name type="scientific">Acrasis kona</name>
    <dbReference type="NCBI Taxonomy" id="1008807"/>
    <lineage>
        <taxon>Eukaryota</taxon>
        <taxon>Discoba</taxon>
        <taxon>Heterolobosea</taxon>
        <taxon>Tetramitia</taxon>
        <taxon>Eutetramitia</taxon>
        <taxon>Acrasidae</taxon>
        <taxon>Acrasis</taxon>
    </lineage>
</organism>
<dbReference type="PIRSF" id="PIRSF002190">
    <property type="entry name" value="Ribosomal_L18a"/>
    <property type="match status" value="1"/>
</dbReference>
<dbReference type="FunFam" id="3.10.20.10:FF:000001">
    <property type="entry name" value="60S ribosomal protein L18a"/>
    <property type="match status" value="1"/>
</dbReference>
<comment type="caution">
    <text evidence="6">The sequence shown here is derived from an EMBL/GenBank/DDBJ whole genome shotgun (WGS) entry which is preliminary data.</text>
</comment>
<reference evidence="6 7" key="1">
    <citation type="submission" date="2024-03" db="EMBL/GenBank/DDBJ databases">
        <title>The Acrasis kona genome and developmental transcriptomes reveal deep origins of eukaryotic multicellular pathways.</title>
        <authorList>
            <person name="Sheikh S."/>
            <person name="Fu C.-J."/>
            <person name="Brown M.W."/>
            <person name="Baldauf S.L."/>
        </authorList>
    </citation>
    <scope>NUCLEOTIDE SEQUENCE [LARGE SCALE GENOMIC DNA]</scope>
    <source>
        <strain evidence="6 7">ATCC MYA-3509</strain>
    </source>
</reference>
<dbReference type="GO" id="GO:1990904">
    <property type="term" value="C:ribonucleoprotein complex"/>
    <property type="evidence" value="ECO:0007669"/>
    <property type="project" value="UniProtKB-KW"/>
</dbReference>
<dbReference type="Pfam" id="PF01775">
    <property type="entry name" value="Ribosomal_L18A"/>
    <property type="match status" value="1"/>
</dbReference>
<accession>A0AAW2ZI19</accession>
<dbReference type="Gene3D" id="3.10.20.10">
    <property type="match status" value="2"/>
</dbReference>
<dbReference type="InterPro" id="IPR028877">
    <property type="entry name" value="Ribosomal_eL20"/>
</dbReference>
<evidence type="ECO:0000256" key="2">
    <source>
        <dbReference type="ARBA" id="ARBA00022980"/>
    </source>
</evidence>
<dbReference type="GO" id="GO:0003735">
    <property type="term" value="F:structural constituent of ribosome"/>
    <property type="evidence" value="ECO:0007669"/>
    <property type="project" value="InterPro"/>
</dbReference>
<protein>
    <recommendedName>
        <fullName evidence="4">60S ribosomal protein L18a</fullName>
    </recommendedName>
</protein>
<dbReference type="Proteomes" id="UP001431209">
    <property type="component" value="Unassembled WGS sequence"/>
</dbReference>
<evidence type="ECO:0000313" key="6">
    <source>
        <dbReference type="EMBL" id="KAL0488998.1"/>
    </source>
</evidence>
<evidence type="ECO:0000256" key="3">
    <source>
        <dbReference type="ARBA" id="ARBA00023274"/>
    </source>
</evidence>
<feature type="domain" description="Large ribosomal subunit protein eL20" evidence="5">
    <location>
        <begin position="14"/>
        <end position="138"/>
    </location>
</feature>
<dbReference type="GO" id="GO:0005840">
    <property type="term" value="C:ribosome"/>
    <property type="evidence" value="ECO:0007669"/>
    <property type="project" value="UniProtKB-KW"/>
</dbReference>
<comment type="similarity">
    <text evidence="1 4">Belongs to the eukaryotic ribosomal protein eL20 family.</text>
</comment>
<dbReference type="InterPro" id="IPR021138">
    <property type="entry name" value="Ribosomal_eL20_eukaryotes"/>
</dbReference>
<sequence length="194" mass="22948">MSAEIHYGPKNPITQYEVIGRPRPKDGHDRPPIYRMKIFAPNKVVATSRFWYFMKRNEQISHLKKSSGELLSVSEIAETETTTVKNYGIWVRYNSRSGITNMYKEYRDTTLVGAVHQMLQEMASRHKARYQQIHIIKTAEIKDEDCKRPNTKQFLDDPEQPDKVLRFPPILKRPKIEKKYKKRFSVTRPKLFAY</sequence>
<keyword evidence="7" id="KW-1185">Reference proteome</keyword>
<dbReference type="PANTHER" id="PTHR10052">
    <property type="entry name" value="60S RIBOSOMAL PROTEIN L18A"/>
    <property type="match status" value="1"/>
</dbReference>
<evidence type="ECO:0000256" key="4">
    <source>
        <dbReference type="PIRNR" id="PIRNR002190"/>
    </source>
</evidence>
<evidence type="ECO:0000256" key="1">
    <source>
        <dbReference type="ARBA" id="ARBA00009362"/>
    </source>
</evidence>
<gene>
    <name evidence="6" type="ORF">AKO1_013415</name>
</gene>
<keyword evidence="3 4" id="KW-0687">Ribonucleoprotein</keyword>
<name>A0AAW2ZI19_9EUKA</name>
<dbReference type="InterPro" id="IPR023573">
    <property type="entry name" value="Ribosomal_eL20_dom"/>
</dbReference>
<dbReference type="HAMAP" id="MF_00273">
    <property type="entry name" value="Ribosomal_eL20"/>
    <property type="match status" value="1"/>
</dbReference>